<evidence type="ECO:0000313" key="2">
    <source>
        <dbReference type="Proteomes" id="UP001175271"/>
    </source>
</evidence>
<reference evidence="1" key="1">
    <citation type="submission" date="2023-06" db="EMBL/GenBank/DDBJ databases">
        <title>Genomic analysis of the entomopathogenic nematode Steinernema hermaphroditum.</title>
        <authorList>
            <person name="Schwarz E.M."/>
            <person name="Heppert J.K."/>
            <person name="Baniya A."/>
            <person name="Schwartz H.T."/>
            <person name="Tan C.-H."/>
            <person name="Antoshechkin I."/>
            <person name="Sternberg P.W."/>
            <person name="Goodrich-Blair H."/>
            <person name="Dillman A.R."/>
        </authorList>
    </citation>
    <scope>NUCLEOTIDE SEQUENCE</scope>
    <source>
        <strain evidence="1">PS9179</strain>
        <tissue evidence="1">Whole animal</tissue>
    </source>
</reference>
<keyword evidence="2" id="KW-1185">Reference proteome</keyword>
<comment type="caution">
    <text evidence="1">The sequence shown here is derived from an EMBL/GenBank/DDBJ whole genome shotgun (WGS) entry which is preliminary data.</text>
</comment>
<name>A0AA39HLH4_9BILA</name>
<dbReference type="Proteomes" id="UP001175271">
    <property type="component" value="Unassembled WGS sequence"/>
</dbReference>
<sequence length="71" mass="7844">MEFTARSPEARPFESWFLVQFCHGPLASTSSPALQRITEQQSAGASVGRFHLSLSLPVPPSLFQMFYILGS</sequence>
<dbReference type="EMBL" id="JAUCMV010000003">
    <property type="protein sequence ID" value="KAK0408100.1"/>
    <property type="molecule type" value="Genomic_DNA"/>
</dbReference>
<proteinExistence type="predicted"/>
<organism evidence="1 2">
    <name type="scientific">Steinernema hermaphroditum</name>
    <dbReference type="NCBI Taxonomy" id="289476"/>
    <lineage>
        <taxon>Eukaryota</taxon>
        <taxon>Metazoa</taxon>
        <taxon>Ecdysozoa</taxon>
        <taxon>Nematoda</taxon>
        <taxon>Chromadorea</taxon>
        <taxon>Rhabditida</taxon>
        <taxon>Tylenchina</taxon>
        <taxon>Panagrolaimomorpha</taxon>
        <taxon>Strongyloidoidea</taxon>
        <taxon>Steinernematidae</taxon>
        <taxon>Steinernema</taxon>
    </lineage>
</organism>
<evidence type="ECO:0000313" key="1">
    <source>
        <dbReference type="EMBL" id="KAK0408100.1"/>
    </source>
</evidence>
<protein>
    <submittedName>
        <fullName evidence="1">Uncharacterized protein</fullName>
    </submittedName>
</protein>
<dbReference type="AlphaFoldDB" id="A0AA39HLH4"/>
<accession>A0AA39HLH4</accession>
<gene>
    <name evidence="1" type="ORF">QR680_003774</name>
</gene>